<protein>
    <submittedName>
        <fullName evidence="3">Dihydroorotase</fullName>
        <ecNumber evidence="3">3.5.2.3</ecNumber>
    </submittedName>
</protein>
<dbReference type="InterPro" id="IPR011059">
    <property type="entry name" value="Metal-dep_hydrolase_composite"/>
</dbReference>
<dbReference type="InterPro" id="IPR032466">
    <property type="entry name" value="Metal_Hydrolase"/>
</dbReference>
<dbReference type="SUPFAM" id="SSF51338">
    <property type="entry name" value="Composite domain of metallo-dependent hydrolases"/>
    <property type="match status" value="1"/>
</dbReference>
<sequence>MPFANISPVPRRWPRALAFCLLMAGCVGAAWSQYAPANAAPDPAGKGEPFDIVIVNGHIIDGTGSPWYSGEVGIRGGRIAAIGRLDDAPRRQTIDAKEMVVAPGFIDMLGQSELSILVDPRLPSKIYQGITTEITGEGDSVAPLNQAMIAADRAGYEHLEITPDWTTLRQYFARLERQGMGINLASYIGATSVRRMVLGDADVQPTPEQLHAMQELVRQGMDDGAVGLSTALQYPPAPYARTSELIALAQVASRYGGIYATHMRSEGDAEPQAIDEAVRIAREAHIPVEIWHLKAAGKANWGKMPQIVAQIDAARAAGADISANTYAYTAWANGLSAFIPPWAHDGGDAKLIERLKDPATRARIRQDMLTPSSAWDNEWQEIPGPEAVQISVVQNPELRPLQGKRLSEIAASWHEDAIDALCDLLIKDQAFTEVAVFGMSEPDVELALKQPWVSIDNDSQGTSPEGLLGEEHPHPRAYGTFPRILSKFVREEHLLTLPDAIRKFSALPAQRMRLTDRGVLKKGMWADVVIFDPATIRDLATFENPNQLSQGMQYVLVNGVPVIADGKMTGALPGKVLHGAGYVAQ</sequence>
<evidence type="ECO:0000313" key="4">
    <source>
        <dbReference type="Proteomes" id="UP000239735"/>
    </source>
</evidence>
<dbReference type="CDD" id="cd01297">
    <property type="entry name" value="D-aminoacylase"/>
    <property type="match status" value="1"/>
</dbReference>
<reference evidence="4" key="1">
    <citation type="submission" date="2018-02" db="EMBL/GenBank/DDBJ databases">
        <authorList>
            <person name="Hausmann B."/>
        </authorList>
    </citation>
    <scope>NUCLEOTIDE SEQUENCE [LARGE SCALE GENOMIC DNA]</scope>
    <source>
        <strain evidence="4">Peat soil MAG SbA5</strain>
    </source>
</reference>
<dbReference type="PANTHER" id="PTHR11647">
    <property type="entry name" value="HYDRANTOINASE/DIHYDROPYRIMIDINASE FAMILY MEMBER"/>
    <property type="match status" value="1"/>
</dbReference>
<gene>
    <name evidence="3" type="ORF">SBA5_220185</name>
</gene>
<dbReference type="SUPFAM" id="SSF51556">
    <property type="entry name" value="Metallo-dependent hydrolases"/>
    <property type="match status" value="1"/>
</dbReference>
<feature type="chain" id="PRO_5014828605" evidence="1">
    <location>
        <begin position="30"/>
        <end position="585"/>
    </location>
</feature>
<dbReference type="Pfam" id="PF07969">
    <property type="entry name" value="Amidohydro_3"/>
    <property type="match status" value="1"/>
</dbReference>
<dbReference type="PANTHER" id="PTHR11647:SF1">
    <property type="entry name" value="COLLAPSIN RESPONSE MEDIATOR PROTEIN"/>
    <property type="match status" value="1"/>
</dbReference>
<name>A0A2N9L7U6_9BACT</name>
<proteinExistence type="predicted"/>
<dbReference type="InterPro" id="IPR050378">
    <property type="entry name" value="Metallo-dep_Hydrolases_sf"/>
</dbReference>
<dbReference type="GO" id="GO:0005829">
    <property type="term" value="C:cytosol"/>
    <property type="evidence" value="ECO:0007669"/>
    <property type="project" value="TreeGrafter"/>
</dbReference>
<keyword evidence="1" id="KW-0732">Signal</keyword>
<feature type="domain" description="Amidohydrolase 3" evidence="2">
    <location>
        <begin position="473"/>
        <end position="562"/>
    </location>
</feature>
<accession>A0A2N9L7U6</accession>
<feature type="signal peptide" evidence="1">
    <location>
        <begin position="1"/>
        <end position="29"/>
    </location>
</feature>
<dbReference type="EC" id="3.5.2.3" evidence="3"/>
<dbReference type="EMBL" id="OKRB01000078">
    <property type="protein sequence ID" value="SPE19339.1"/>
    <property type="molecule type" value="Genomic_DNA"/>
</dbReference>
<organism evidence="3 4">
    <name type="scientific">Candidatus Sulfuritelmatomonas gaucii</name>
    <dbReference type="NCBI Taxonomy" id="2043161"/>
    <lineage>
        <taxon>Bacteria</taxon>
        <taxon>Pseudomonadati</taxon>
        <taxon>Acidobacteriota</taxon>
        <taxon>Terriglobia</taxon>
        <taxon>Terriglobales</taxon>
        <taxon>Acidobacteriaceae</taxon>
        <taxon>Candidatus Sulfuritelmatomonas</taxon>
    </lineage>
</organism>
<dbReference type="Gene3D" id="3.20.20.140">
    <property type="entry name" value="Metal-dependent hydrolases"/>
    <property type="match status" value="3"/>
</dbReference>
<evidence type="ECO:0000259" key="2">
    <source>
        <dbReference type="Pfam" id="PF07969"/>
    </source>
</evidence>
<dbReference type="InterPro" id="IPR013108">
    <property type="entry name" value="Amidohydro_3"/>
</dbReference>
<dbReference type="GO" id="GO:0004151">
    <property type="term" value="F:dihydroorotase activity"/>
    <property type="evidence" value="ECO:0007669"/>
    <property type="project" value="UniProtKB-EC"/>
</dbReference>
<evidence type="ECO:0000313" key="3">
    <source>
        <dbReference type="EMBL" id="SPE19339.1"/>
    </source>
</evidence>
<dbReference type="Proteomes" id="UP000239735">
    <property type="component" value="Unassembled WGS sequence"/>
</dbReference>
<dbReference type="AlphaFoldDB" id="A0A2N9L7U6"/>
<keyword evidence="3" id="KW-0378">Hydrolase</keyword>
<evidence type="ECO:0000256" key="1">
    <source>
        <dbReference type="SAM" id="SignalP"/>
    </source>
</evidence>